<dbReference type="PANTHER" id="PTHR10039">
    <property type="entry name" value="AMELOGENIN"/>
    <property type="match status" value="1"/>
</dbReference>
<dbReference type="PANTHER" id="PTHR10039:SF5">
    <property type="entry name" value="NACHT DOMAIN-CONTAINING PROTEIN"/>
    <property type="match status" value="1"/>
</dbReference>
<evidence type="ECO:0000256" key="1">
    <source>
        <dbReference type="ARBA" id="ARBA00022737"/>
    </source>
</evidence>
<sequence length="1052" mass="117034">MDSIKALDIATAILAIVDYIVDFSLQDHASMTQPEKEHQVTLLSALIAKLSSKTASQQTDQLPYSTRPSPSTLALENLASTCLRESQKLVQPFAKSGKVILHNTELFSRPNAGTPTGTAMGPSRATEFRAIAQNVTLEMRIIVNSRITELNQTAKLLKGGSRHARPEQESRVDTLCREIDDLSQLLRRRSPDKARVGEPFTAAELHSVRARLVLIAATEDKVLADKIVASLNYSSRAARQGSVPQAHRDTFQWAFDSKLSDWFSRGNGIFWIAGRPGSGKSTFMKFITNQVQTKRLLTSWAGHEDTLAVATHFFWIAGTPIQKSWQGLLQSLLFEILDKHPSLIAIISPARWAAAKAGKWQVASETWSVTELTASLRALANADGIPVKVCLFIDGLDEYENNHDELCKVLCDMAKSPHVKMCVSSRPWPVFEQSFGGDGTKMLHIHELTRQDIKRFVGTQLQSHPHWVIAASRSRSALQEELIEQIAAQANGVFLWAYFATRSLREGLDRREMIGDLHIRLNELSTALDSLFKQMLESVLIFDHPRMASILQAASHALEPLHIDLYWHIEREYAEHNYPFECPIGTENQDYVAERRHKTMESINDKSKGLLKMVDHHVEFVHRTVKDFVLTRDMGDYLRGKLPSDYNGFIAIATAYLGFLKTSKQDTYLLADMVRLAPGQTSGPFISHLNRALMYVSEALNSSQSISRRQAFVLLDYYEDAIAQMIRVGHITIRGLNAQTCDPRLAFREELIRHDVTPYILESLEGGHGFFDVFDESPLFAALTPMALSSGESPAPVAGNLRLILEQGYKPNSRSMISDAAEYLSPWAGFARSVMSVFNMLSGPCMFPALRWNDSLDKGIFDLLLSYGADPNQPLVPYAGSHTAFSHFLDISLSKFLGAECFEGYLRTLDAFLRAGADLGIPVVSPSTSEGDVAVGNLARQSADESILASYCAQLKHLMPRLSADLERARFVSLVTEKVVLSNKLDEKDFGILSEAIFAGVPADIAGPLLQLVKEERDGNNSIRSIKRSRQSSDFEGDQANAKHFKQDTLGR</sequence>
<comment type="caution">
    <text evidence="4">The sequence shown here is derived from an EMBL/GenBank/DDBJ whole genome shotgun (WGS) entry which is preliminary data.</text>
</comment>
<keyword evidence="1" id="KW-0677">Repeat</keyword>
<feature type="region of interest" description="Disordered" evidence="2">
    <location>
        <begin position="1021"/>
        <end position="1052"/>
    </location>
</feature>
<dbReference type="Pfam" id="PF24883">
    <property type="entry name" value="NPHP3_N"/>
    <property type="match status" value="1"/>
</dbReference>
<evidence type="ECO:0000313" key="5">
    <source>
        <dbReference type="Proteomes" id="UP001465668"/>
    </source>
</evidence>
<dbReference type="InterPro" id="IPR056884">
    <property type="entry name" value="NPHP3-like_N"/>
</dbReference>
<gene>
    <name evidence="4" type="ORF">SCAR479_10949</name>
</gene>
<dbReference type="InterPro" id="IPR027417">
    <property type="entry name" value="P-loop_NTPase"/>
</dbReference>
<protein>
    <submittedName>
        <fullName evidence="4">NACHT domain-containing protein</fullName>
    </submittedName>
</protein>
<evidence type="ECO:0000256" key="2">
    <source>
        <dbReference type="SAM" id="MobiDB-lite"/>
    </source>
</evidence>
<keyword evidence="5" id="KW-1185">Reference proteome</keyword>
<proteinExistence type="predicted"/>
<evidence type="ECO:0000259" key="3">
    <source>
        <dbReference type="Pfam" id="PF24883"/>
    </source>
</evidence>
<dbReference type="SUPFAM" id="SSF52540">
    <property type="entry name" value="P-loop containing nucleoside triphosphate hydrolases"/>
    <property type="match status" value="1"/>
</dbReference>
<organism evidence="4 5">
    <name type="scientific">Seiridium cardinale</name>
    <dbReference type="NCBI Taxonomy" id="138064"/>
    <lineage>
        <taxon>Eukaryota</taxon>
        <taxon>Fungi</taxon>
        <taxon>Dikarya</taxon>
        <taxon>Ascomycota</taxon>
        <taxon>Pezizomycotina</taxon>
        <taxon>Sordariomycetes</taxon>
        <taxon>Xylariomycetidae</taxon>
        <taxon>Amphisphaeriales</taxon>
        <taxon>Sporocadaceae</taxon>
        <taxon>Seiridium</taxon>
    </lineage>
</organism>
<accession>A0ABR2XF54</accession>
<name>A0ABR2XF54_9PEZI</name>
<dbReference type="Proteomes" id="UP001465668">
    <property type="component" value="Unassembled WGS sequence"/>
</dbReference>
<dbReference type="EMBL" id="JARVKM010000062">
    <property type="protein sequence ID" value="KAK9772411.1"/>
    <property type="molecule type" value="Genomic_DNA"/>
</dbReference>
<reference evidence="4 5" key="1">
    <citation type="submission" date="2024-02" db="EMBL/GenBank/DDBJ databases">
        <title>First draft genome assembly of two strains of Seiridium cardinale.</title>
        <authorList>
            <person name="Emiliani G."/>
            <person name="Scali E."/>
        </authorList>
    </citation>
    <scope>NUCLEOTIDE SEQUENCE [LARGE SCALE GENOMIC DNA]</scope>
    <source>
        <strain evidence="4 5">BM-138-000479</strain>
    </source>
</reference>
<evidence type="ECO:0000313" key="4">
    <source>
        <dbReference type="EMBL" id="KAK9772411.1"/>
    </source>
</evidence>
<feature type="domain" description="Nephrocystin 3-like N-terminal" evidence="3">
    <location>
        <begin position="250"/>
        <end position="426"/>
    </location>
</feature>
<dbReference type="Gene3D" id="3.40.50.300">
    <property type="entry name" value="P-loop containing nucleotide triphosphate hydrolases"/>
    <property type="match status" value="1"/>
</dbReference>